<evidence type="ECO:0000313" key="6">
    <source>
        <dbReference type="EMBL" id="KAA9002069.1"/>
    </source>
</evidence>
<name>A0A5J5G4U1_9GAMM</name>
<dbReference type="PROSITE" id="PS00211">
    <property type="entry name" value="ABC_TRANSPORTER_1"/>
    <property type="match status" value="1"/>
</dbReference>
<sequence length="592" mass="65773">MTEQYSGVAFGILIIRQYRESTEGLQAFRQRAAGELTKLRQTHGDKDRKALIDADNTLAAYARYYKKYNKTYHVLPQIESALGGKNLNDAPGLIQALLLTELTTSLLIAGHDLQRLTLPLVIDVSQHGERYLTADTCVASLAGVRHILDALSRIESGSSAPEDFEAVGERWDIRQRLQHELERNGLGYLDATTPANILSGGEAMRVALISAMLSEADFLILDEPSNHLDRPNRQALIKQLQRWPRGLLIVSHDRQVLETMARIVELSAQGLRSYGGNYTAYAQNKAQERQNALQRLEQRKLERQREEQAMQEQRQRQERRQARGNRHGKEANQARILLDRQKARSEGSAGKLRRLHAACRQQLVNRVSEAAEQVEHESLITLHVSPVVQIARRRVAQLDTVVLPFVTGPCRRINLSLRGQQRVGVVGPNGCGKSTLLKVLAGQLTPLSGVSNVTPQCVYLDQRLANLDPARPALEQLQAANRTIGEGELRMRLAQLGLDAQNIVTPSGSLSGGERLKAALACVLYADPPPQLLLLDEPGNHLDLPSTLALETMLRSYRGTLVVVSHDDAFMDNLALTDRLQASEQGWLSAPW</sequence>
<reference evidence="6 7" key="1">
    <citation type="submission" date="2019-09" db="EMBL/GenBank/DDBJ databases">
        <authorList>
            <person name="Li Y."/>
        </authorList>
    </citation>
    <scope>NUCLEOTIDE SEQUENCE [LARGE SCALE GENOMIC DNA]</scope>
    <source>
        <strain evidence="6 7">L3-3HA</strain>
    </source>
</reference>
<dbReference type="AlphaFoldDB" id="A0A5J5G4U1"/>
<evidence type="ECO:0000256" key="3">
    <source>
        <dbReference type="ARBA" id="ARBA00022840"/>
    </source>
</evidence>
<dbReference type="Proteomes" id="UP000335415">
    <property type="component" value="Unassembled WGS sequence"/>
</dbReference>
<dbReference type="PANTHER" id="PTHR19211">
    <property type="entry name" value="ATP-BINDING TRANSPORT PROTEIN-RELATED"/>
    <property type="match status" value="1"/>
</dbReference>
<keyword evidence="3 6" id="KW-0067">ATP-binding</keyword>
<dbReference type="InterPro" id="IPR027417">
    <property type="entry name" value="P-loop_NTPase"/>
</dbReference>
<dbReference type="CDD" id="cd03221">
    <property type="entry name" value="ABCF_EF-3"/>
    <property type="match status" value="1"/>
</dbReference>
<organism evidence="6 7">
    <name type="scientific">Affinibrenneria salicis</name>
    <dbReference type="NCBI Taxonomy" id="2590031"/>
    <lineage>
        <taxon>Bacteria</taxon>
        <taxon>Pseudomonadati</taxon>
        <taxon>Pseudomonadota</taxon>
        <taxon>Gammaproteobacteria</taxon>
        <taxon>Enterobacterales</taxon>
        <taxon>Pectobacteriaceae</taxon>
        <taxon>Affinibrenneria</taxon>
    </lineage>
</organism>
<evidence type="ECO:0000256" key="4">
    <source>
        <dbReference type="SAM" id="MobiDB-lite"/>
    </source>
</evidence>
<evidence type="ECO:0000256" key="2">
    <source>
        <dbReference type="ARBA" id="ARBA00022741"/>
    </source>
</evidence>
<dbReference type="EMBL" id="VYKJ01000002">
    <property type="protein sequence ID" value="KAA9002069.1"/>
    <property type="molecule type" value="Genomic_DNA"/>
</dbReference>
<evidence type="ECO:0000256" key="1">
    <source>
        <dbReference type="ARBA" id="ARBA00022737"/>
    </source>
</evidence>
<dbReference type="SMART" id="SM00382">
    <property type="entry name" value="AAA"/>
    <property type="match status" value="1"/>
</dbReference>
<dbReference type="PANTHER" id="PTHR19211:SF6">
    <property type="entry name" value="BLL7188 PROTEIN"/>
    <property type="match status" value="1"/>
</dbReference>
<feature type="region of interest" description="Disordered" evidence="4">
    <location>
        <begin position="302"/>
        <end position="350"/>
    </location>
</feature>
<dbReference type="InterPro" id="IPR050611">
    <property type="entry name" value="ABCF"/>
</dbReference>
<proteinExistence type="predicted"/>
<gene>
    <name evidence="6" type="ORF">FJU30_06430</name>
</gene>
<evidence type="ECO:0000313" key="7">
    <source>
        <dbReference type="Proteomes" id="UP000335415"/>
    </source>
</evidence>
<comment type="caution">
    <text evidence="6">The sequence shown here is derived from an EMBL/GenBank/DDBJ whole genome shotgun (WGS) entry which is preliminary data.</text>
</comment>
<keyword evidence="1" id="KW-0677">Repeat</keyword>
<dbReference type="OrthoDB" id="9808609at2"/>
<feature type="domain" description="AAA+ ATPase" evidence="5">
    <location>
        <begin position="419"/>
        <end position="586"/>
    </location>
</feature>
<evidence type="ECO:0000259" key="5">
    <source>
        <dbReference type="SMART" id="SM00382"/>
    </source>
</evidence>
<dbReference type="Pfam" id="PF00005">
    <property type="entry name" value="ABC_tran"/>
    <property type="match status" value="2"/>
</dbReference>
<dbReference type="InterPro" id="IPR017871">
    <property type="entry name" value="ABC_transporter-like_CS"/>
</dbReference>
<keyword evidence="7" id="KW-1185">Reference proteome</keyword>
<protein>
    <submittedName>
        <fullName evidence="6">ABC-F family ATP-binding cassette domain-containing protein</fullName>
    </submittedName>
</protein>
<dbReference type="SUPFAM" id="SSF52540">
    <property type="entry name" value="P-loop containing nucleoside triphosphate hydrolases"/>
    <property type="match status" value="2"/>
</dbReference>
<dbReference type="Gene3D" id="3.40.50.300">
    <property type="entry name" value="P-loop containing nucleotide triphosphate hydrolases"/>
    <property type="match status" value="2"/>
</dbReference>
<dbReference type="InterPro" id="IPR003593">
    <property type="entry name" value="AAA+_ATPase"/>
</dbReference>
<feature type="compositionally biased region" description="Basic and acidic residues" evidence="4">
    <location>
        <begin position="302"/>
        <end position="345"/>
    </location>
</feature>
<dbReference type="GO" id="GO:0005524">
    <property type="term" value="F:ATP binding"/>
    <property type="evidence" value="ECO:0007669"/>
    <property type="project" value="UniProtKB-KW"/>
</dbReference>
<dbReference type="GO" id="GO:0016887">
    <property type="term" value="F:ATP hydrolysis activity"/>
    <property type="evidence" value="ECO:0007669"/>
    <property type="project" value="InterPro"/>
</dbReference>
<keyword evidence="2" id="KW-0547">Nucleotide-binding</keyword>
<accession>A0A5J5G4U1</accession>
<dbReference type="InterPro" id="IPR003439">
    <property type="entry name" value="ABC_transporter-like_ATP-bd"/>
</dbReference>